<protein>
    <submittedName>
        <fullName evidence="6">VCBS repeat-containing protein</fullName>
    </submittedName>
</protein>
<dbReference type="InterPro" id="IPR013517">
    <property type="entry name" value="FG-GAP"/>
</dbReference>
<evidence type="ECO:0000256" key="3">
    <source>
        <dbReference type="ARBA" id="ARBA00022801"/>
    </source>
</evidence>
<dbReference type="GO" id="GO:0016787">
    <property type="term" value="F:hydrolase activity"/>
    <property type="evidence" value="ECO:0007669"/>
    <property type="project" value="UniProtKB-KW"/>
</dbReference>
<dbReference type="GO" id="GO:0008305">
    <property type="term" value="C:integrin complex"/>
    <property type="evidence" value="ECO:0007669"/>
    <property type="project" value="InterPro"/>
</dbReference>
<comment type="caution">
    <text evidence="6">The sequence shown here is derived from an EMBL/GenBank/DDBJ whole genome shotgun (WGS) entry which is preliminary data.</text>
</comment>
<name>A0A6G4TX81_9ACTN</name>
<evidence type="ECO:0000256" key="4">
    <source>
        <dbReference type="ARBA" id="ARBA00023180"/>
    </source>
</evidence>
<feature type="chain" id="PRO_5026205441" evidence="5">
    <location>
        <begin position="29"/>
        <end position="480"/>
    </location>
</feature>
<keyword evidence="1 5" id="KW-0732">Signal</keyword>
<dbReference type="PANTHER" id="PTHR23221:SF7">
    <property type="entry name" value="PHOSPHATIDYLINOSITOL-GLYCAN-SPECIFIC PHOSPHOLIPASE D"/>
    <property type="match status" value="1"/>
</dbReference>
<dbReference type="PROSITE" id="PS51470">
    <property type="entry name" value="FG_GAP"/>
    <property type="match status" value="2"/>
</dbReference>
<dbReference type="Pfam" id="PF13517">
    <property type="entry name" value="FG-GAP_3"/>
    <property type="match status" value="1"/>
</dbReference>
<gene>
    <name evidence="6" type="ORF">G5C51_10980</name>
</gene>
<dbReference type="InterPro" id="IPR028994">
    <property type="entry name" value="Integrin_alpha_N"/>
</dbReference>
<keyword evidence="3" id="KW-0378">Hydrolase</keyword>
<dbReference type="EMBL" id="JAAKZV010000034">
    <property type="protein sequence ID" value="NGN64423.1"/>
    <property type="molecule type" value="Genomic_DNA"/>
</dbReference>
<dbReference type="Pfam" id="PF01839">
    <property type="entry name" value="FG-GAP"/>
    <property type="match status" value="4"/>
</dbReference>
<evidence type="ECO:0000313" key="6">
    <source>
        <dbReference type="EMBL" id="NGN64423.1"/>
    </source>
</evidence>
<dbReference type="RefSeq" id="WP_165235711.1">
    <property type="nucleotide sequence ID" value="NZ_JAAKZV010000034.1"/>
</dbReference>
<dbReference type="InterPro" id="IPR013519">
    <property type="entry name" value="Int_alpha_beta-p"/>
</dbReference>
<dbReference type="SMART" id="SM00191">
    <property type="entry name" value="Int_alpha"/>
    <property type="match status" value="6"/>
</dbReference>
<accession>A0A6G4TX81</accession>
<dbReference type="SUPFAM" id="SSF69318">
    <property type="entry name" value="Integrin alpha N-terminal domain"/>
    <property type="match status" value="1"/>
</dbReference>
<keyword evidence="2" id="KW-0677">Repeat</keyword>
<sequence length="480" mass="46330">MRTTSWIAMGALVLGSGMGVLGLTAAAAAPPGSGIRAAADRTDDFNGDGRADLVAGTATAAANGLANAGTVTVVPGAAGGPAAGARKTLTQDSPGVPGASEANDLFGAATAWGDVNGDGTADLIVGAPGENSVVTDRGGVTVLTGPGLSSGTWHTIGDSHQGTGARFGSAVAAGDFNGDGRDDVFAAGEGREANGLWWVRDSASGDEQAGDVAAGEIRYADAAAGDFNRDGYDDVVLNYRDESTDAAKLALFKGTAAGLDGTYAVSAQGGRSVASGDVNGDSYADLVVGQPYTAESGAHSGGQVTAVYGSANGLGSSRTTLNQESSGVPGTAEAGDALGASLGIGDVNADGRDDILAGSPGEDLTRDTADYADAGTALLLRGSTSGLTGSGGLSVHQDAEGVSGAAEAGDQLGSGATLADFAADGRADLAVGVGGEDAGNGTVLQLDATTAGVSLPGAVYYGVSQLGTPAGARLGDVLAP</sequence>
<dbReference type="PANTHER" id="PTHR23221">
    <property type="entry name" value="GLYCOSYLPHOSPHATIDYLINOSITOL PHOSPHOLIPASE D"/>
    <property type="match status" value="1"/>
</dbReference>
<keyword evidence="7" id="KW-1185">Reference proteome</keyword>
<dbReference type="AlphaFoldDB" id="A0A6G4TX81"/>
<dbReference type="Gene3D" id="2.130.10.130">
    <property type="entry name" value="Integrin alpha, N-terminal"/>
    <property type="match status" value="4"/>
</dbReference>
<organism evidence="6 7">
    <name type="scientific">Streptomyces coryli</name>
    <dbReference type="NCBI Taxonomy" id="1128680"/>
    <lineage>
        <taxon>Bacteria</taxon>
        <taxon>Bacillati</taxon>
        <taxon>Actinomycetota</taxon>
        <taxon>Actinomycetes</taxon>
        <taxon>Kitasatosporales</taxon>
        <taxon>Streptomycetaceae</taxon>
        <taxon>Streptomyces</taxon>
    </lineage>
</organism>
<dbReference type="InterPro" id="IPR000413">
    <property type="entry name" value="Integrin_alpha"/>
</dbReference>
<feature type="signal peptide" evidence="5">
    <location>
        <begin position="1"/>
        <end position="28"/>
    </location>
</feature>
<proteinExistence type="predicted"/>
<keyword evidence="4" id="KW-0325">Glycoprotein</keyword>
<dbReference type="PRINTS" id="PR01185">
    <property type="entry name" value="INTEGRINA"/>
</dbReference>
<evidence type="ECO:0000256" key="2">
    <source>
        <dbReference type="ARBA" id="ARBA00022737"/>
    </source>
</evidence>
<dbReference type="Proteomes" id="UP000481583">
    <property type="component" value="Unassembled WGS sequence"/>
</dbReference>
<dbReference type="GO" id="GO:0007155">
    <property type="term" value="P:cell adhesion"/>
    <property type="evidence" value="ECO:0007669"/>
    <property type="project" value="InterPro"/>
</dbReference>
<evidence type="ECO:0000313" key="7">
    <source>
        <dbReference type="Proteomes" id="UP000481583"/>
    </source>
</evidence>
<evidence type="ECO:0000256" key="1">
    <source>
        <dbReference type="ARBA" id="ARBA00022729"/>
    </source>
</evidence>
<reference evidence="6 7" key="1">
    <citation type="submission" date="2020-02" db="EMBL/GenBank/DDBJ databases">
        <title>Whole-genome analyses of novel actinobacteria.</title>
        <authorList>
            <person name="Sahin N."/>
        </authorList>
    </citation>
    <scope>NUCLEOTIDE SEQUENCE [LARGE SCALE GENOMIC DNA]</scope>
    <source>
        <strain evidence="6 7">A7024</strain>
    </source>
</reference>
<evidence type="ECO:0000256" key="5">
    <source>
        <dbReference type="SAM" id="SignalP"/>
    </source>
</evidence>